<sequence>MPMSRLVFAACIFSMAAIALAAAPVTYIFGDSLTDVGNNNFLQYSLAKSNYPWYGIDYSGGQATGRFCNGRTIGDFICIFCNSAFSSAKLGIPSPPAYLSVTQNVDTLLKGVNYASGGAGILNDTGLYFIQRLSFDDQINNFKKTKDVITANIREVAANKHFNEATYFIGIGSNDYVNNFLQPFLPDGQQYTHEEFIELLISTLDQQLQSLYQLGARKIVFHGLGPLGCIPSQRVKSKRGQCLKRVNEWILQFNSNVQKLTNRLNLRLPNAKFIFADTYPLVLDLINNPSTYGNNLTSLLFNIIKKHGYGITKKHKMVLINDLAGFKVSNTSCCNVDTSIGGLCLPNSKVCRNRHEFVFWDAFHPSDAANAVLAEKFFSLLFTSVKSTAPTAAPTPSPTP</sequence>
<comment type="similarity">
    <text evidence="2">Belongs to the 'GDSL' lipolytic enzyme family.</text>
</comment>
<dbReference type="InterPro" id="IPR001087">
    <property type="entry name" value="GDSL"/>
</dbReference>
<evidence type="ECO:0000256" key="4">
    <source>
        <dbReference type="ARBA" id="ARBA00022729"/>
    </source>
</evidence>
<evidence type="ECO:0000313" key="10">
    <source>
        <dbReference type="Proteomes" id="UP001374535"/>
    </source>
</evidence>
<gene>
    <name evidence="9" type="ORF">V8G54_037045</name>
</gene>
<comment type="subcellular location">
    <subcellularLocation>
        <location evidence="1">Secreted</location>
    </subcellularLocation>
</comment>
<dbReference type="Gene3D" id="3.40.50.1110">
    <property type="entry name" value="SGNH hydrolase"/>
    <property type="match status" value="1"/>
</dbReference>
<dbReference type="Proteomes" id="UP001374535">
    <property type="component" value="Chromosome 11"/>
</dbReference>
<evidence type="ECO:0000256" key="8">
    <source>
        <dbReference type="SAM" id="SignalP"/>
    </source>
</evidence>
<keyword evidence="3" id="KW-0964">Secreted</keyword>
<dbReference type="InterPro" id="IPR036514">
    <property type="entry name" value="SGNH_hydro_sf"/>
</dbReference>
<dbReference type="GO" id="GO:0005576">
    <property type="term" value="C:extracellular region"/>
    <property type="evidence" value="ECO:0007669"/>
    <property type="project" value="UniProtKB-SubCell"/>
</dbReference>
<keyword evidence="4 8" id="KW-0732">Signal</keyword>
<proteinExistence type="inferred from homology"/>
<dbReference type="CDD" id="cd01837">
    <property type="entry name" value="SGNH_plant_lipase_like"/>
    <property type="match status" value="1"/>
</dbReference>
<keyword evidence="5" id="KW-0378">Hydrolase</keyword>
<accession>A0AAQ3MHV0</accession>
<evidence type="ECO:0000256" key="2">
    <source>
        <dbReference type="ARBA" id="ARBA00008668"/>
    </source>
</evidence>
<dbReference type="GO" id="GO:0016788">
    <property type="term" value="F:hydrolase activity, acting on ester bonds"/>
    <property type="evidence" value="ECO:0007669"/>
    <property type="project" value="InterPro"/>
</dbReference>
<dbReference type="EMBL" id="CP144690">
    <property type="protein sequence ID" value="WVY91531.1"/>
    <property type="molecule type" value="Genomic_DNA"/>
</dbReference>
<dbReference type="AlphaFoldDB" id="A0AAQ3MHV0"/>
<reference evidence="9 10" key="1">
    <citation type="journal article" date="2023" name="Life. Sci Alliance">
        <title>Evolutionary insights into 3D genome organization and epigenetic landscape of Vigna mungo.</title>
        <authorList>
            <person name="Junaid A."/>
            <person name="Singh B."/>
            <person name="Bhatia S."/>
        </authorList>
    </citation>
    <scope>NUCLEOTIDE SEQUENCE [LARGE SCALE GENOMIC DNA]</scope>
    <source>
        <strain evidence="9">Urdbean</strain>
    </source>
</reference>
<dbReference type="SUPFAM" id="SSF52266">
    <property type="entry name" value="SGNH hydrolase"/>
    <property type="match status" value="1"/>
</dbReference>
<keyword evidence="7" id="KW-0443">Lipid metabolism</keyword>
<keyword evidence="6" id="KW-0442">Lipid degradation</keyword>
<evidence type="ECO:0000256" key="7">
    <source>
        <dbReference type="ARBA" id="ARBA00023098"/>
    </source>
</evidence>
<feature type="chain" id="PRO_5042849919" evidence="8">
    <location>
        <begin position="22"/>
        <end position="400"/>
    </location>
</feature>
<evidence type="ECO:0000256" key="6">
    <source>
        <dbReference type="ARBA" id="ARBA00022963"/>
    </source>
</evidence>
<feature type="signal peptide" evidence="8">
    <location>
        <begin position="1"/>
        <end position="21"/>
    </location>
</feature>
<organism evidence="9 10">
    <name type="scientific">Vigna mungo</name>
    <name type="common">Black gram</name>
    <name type="synonym">Phaseolus mungo</name>
    <dbReference type="NCBI Taxonomy" id="3915"/>
    <lineage>
        <taxon>Eukaryota</taxon>
        <taxon>Viridiplantae</taxon>
        <taxon>Streptophyta</taxon>
        <taxon>Embryophyta</taxon>
        <taxon>Tracheophyta</taxon>
        <taxon>Spermatophyta</taxon>
        <taxon>Magnoliopsida</taxon>
        <taxon>eudicotyledons</taxon>
        <taxon>Gunneridae</taxon>
        <taxon>Pentapetalae</taxon>
        <taxon>rosids</taxon>
        <taxon>fabids</taxon>
        <taxon>Fabales</taxon>
        <taxon>Fabaceae</taxon>
        <taxon>Papilionoideae</taxon>
        <taxon>50 kb inversion clade</taxon>
        <taxon>NPAAA clade</taxon>
        <taxon>indigoferoid/millettioid clade</taxon>
        <taxon>Phaseoleae</taxon>
        <taxon>Vigna</taxon>
    </lineage>
</organism>
<evidence type="ECO:0000256" key="5">
    <source>
        <dbReference type="ARBA" id="ARBA00022801"/>
    </source>
</evidence>
<dbReference type="Pfam" id="PF00657">
    <property type="entry name" value="Lipase_GDSL"/>
    <property type="match status" value="1"/>
</dbReference>
<evidence type="ECO:0000256" key="1">
    <source>
        <dbReference type="ARBA" id="ARBA00004613"/>
    </source>
</evidence>
<dbReference type="GO" id="GO:0016042">
    <property type="term" value="P:lipid catabolic process"/>
    <property type="evidence" value="ECO:0007669"/>
    <property type="project" value="UniProtKB-KW"/>
</dbReference>
<protein>
    <submittedName>
        <fullName evidence="9">Uncharacterized protein</fullName>
    </submittedName>
</protein>
<evidence type="ECO:0000313" key="9">
    <source>
        <dbReference type="EMBL" id="WVY91531.1"/>
    </source>
</evidence>
<dbReference type="InterPro" id="IPR035669">
    <property type="entry name" value="SGNH_plant_lipase-like"/>
</dbReference>
<dbReference type="PANTHER" id="PTHR45650">
    <property type="entry name" value="GDSL-LIKE LIPASE/ACYLHYDROLASE-RELATED"/>
    <property type="match status" value="1"/>
</dbReference>
<evidence type="ECO:0000256" key="3">
    <source>
        <dbReference type="ARBA" id="ARBA00022525"/>
    </source>
</evidence>
<name>A0AAQ3MHV0_VIGMU</name>
<keyword evidence="10" id="KW-1185">Reference proteome</keyword>
<dbReference type="InterPro" id="IPR051238">
    <property type="entry name" value="GDSL_esterase/lipase"/>
</dbReference>
<dbReference type="PANTHER" id="PTHR45650:SF16">
    <property type="entry name" value="OS02G0732800 PROTEIN"/>
    <property type="match status" value="1"/>
</dbReference>